<evidence type="ECO:0000313" key="4">
    <source>
        <dbReference type="EMBL" id="SSA42377.1"/>
    </source>
</evidence>
<evidence type="ECO:0000256" key="2">
    <source>
        <dbReference type="SAM" id="Phobius"/>
    </source>
</evidence>
<gene>
    <name evidence="4" type="ORF">SAMN05216184_10644</name>
</gene>
<feature type="transmembrane region" description="Helical" evidence="2">
    <location>
        <begin position="211"/>
        <end position="235"/>
    </location>
</feature>
<accession>A0A2Y9AJB9</accession>
<dbReference type="RefSeq" id="WP_181424599.1">
    <property type="nucleotide sequence ID" value="NZ_QKLZ01000006.1"/>
</dbReference>
<organism evidence="4 5">
    <name type="scientific">Georgenia satyanarayanai</name>
    <dbReference type="NCBI Taxonomy" id="860221"/>
    <lineage>
        <taxon>Bacteria</taxon>
        <taxon>Bacillati</taxon>
        <taxon>Actinomycetota</taxon>
        <taxon>Actinomycetes</taxon>
        <taxon>Micrococcales</taxon>
        <taxon>Bogoriellaceae</taxon>
        <taxon>Georgenia</taxon>
    </lineage>
</organism>
<keyword evidence="2" id="KW-0812">Transmembrane</keyword>
<feature type="domain" description="YdbS-like PH" evidence="3">
    <location>
        <begin position="394"/>
        <end position="459"/>
    </location>
</feature>
<feature type="domain" description="YdbS-like PH" evidence="3">
    <location>
        <begin position="84"/>
        <end position="162"/>
    </location>
</feature>
<reference evidence="4 5" key="1">
    <citation type="submission" date="2016-10" db="EMBL/GenBank/DDBJ databases">
        <authorList>
            <person name="Cai Z."/>
        </authorList>
    </citation>
    <scope>NUCLEOTIDE SEQUENCE [LARGE SCALE GENOMIC DNA]</scope>
    <source>
        <strain evidence="4 5">CGMCC 1.10826</strain>
    </source>
</reference>
<dbReference type="Pfam" id="PF03703">
    <property type="entry name" value="bPH_2"/>
    <property type="match status" value="3"/>
</dbReference>
<feature type="transmembrane region" description="Helical" evidence="2">
    <location>
        <begin position="241"/>
        <end position="259"/>
    </location>
</feature>
<feature type="transmembrane region" description="Helical" evidence="2">
    <location>
        <begin position="21"/>
        <end position="40"/>
    </location>
</feature>
<feature type="region of interest" description="Disordered" evidence="1">
    <location>
        <begin position="171"/>
        <end position="196"/>
    </location>
</feature>
<dbReference type="InterPro" id="IPR014529">
    <property type="entry name" value="UCP026631"/>
</dbReference>
<dbReference type="AlphaFoldDB" id="A0A2Y9AJB9"/>
<feature type="compositionally biased region" description="Pro residues" evidence="1">
    <location>
        <begin position="518"/>
        <end position="566"/>
    </location>
</feature>
<keyword evidence="2" id="KW-0472">Membrane</keyword>
<protein>
    <submittedName>
        <fullName evidence="4">Putative membrane protein</fullName>
    </submittedName>
</protein>
<dbReference type="Proteomes" id="UP000250222">
    <property type="component" value="Unassembled WGS sequence"/>
</dbReference>
<dbReference type="PANTHER" id="PTHR34473">
    <property type="entry name" value="UPF0699 TRANSMEMBRANE PROTEIN YDBS"/>
    <property type="match status" value="1"/>
</dbReference>
<keyword evidence="5" id="KW-1185">Reference proteome</keyword>
<proteinExistence type="predicted"/>
<feature type="compositionally biased region" description="Low complexity" evidence="1">
    <location>
        <begin position="497"/>
        <end position="517"/>
    </location>
</feature>
<name>A0A2Y9AJB9_9MICO</name>
<sequence length="576" mass="61176">MSTEQQPAPEEHVDWRRVHKVTPVLNAWKVIVALFAVLIWQNTQLLAEVWEDRDTVNWTLVLLIGGGAVLLLLLVLTTYSVLSWRMMRYAVGRDAVFLHSGILFRQQRHARLNRIQAVDVVQPLLARLFGLAQLKIETAGGGGSSVVLAFLKEEEAQRLRREVLDRVADRVTTTPAPPAGGEPAGPGAAPAPAPARPDVERELLTVPTGRLVGSLMLSGSMIALVLVLACLLVAAIIAESFAPLAGVLPGVIGWGTYLWGRFTGGFNFRAAISPDGIRLRYGLLEQRTQTVPPGRIHTVGLKQPLLWRRRGWWRVEVNVAGYGGLENQMEATTGNVLLPVGSRGDALTALWLVLPDLGVADPQAVIDAALEGSGEAAGFTTSPRSARWLDPISWRRNGIQLTESAVLMRSGRLSRALAIVPHERTQSLALSQGPLERRAGIANVVAATVGGSVATTAHHLEQLTALALLGEASERSRAARHRESPEEWMRRVGLLEPAGRPDGGAPDASAPGPGVPVQAPPAGAPVQMPPPAGVPTPAPGRAPAPLPPPAGAPLDPRPAAPPPPAGTPVEGPPHAR</sequence>
<dbReference type="PANTHER" id="PTHR34473:SF2">
    <property type="entry name" value="UPF0699 TRANSMEMBRANE PROTEIN YDBT"/>
    <property type="match status" value="1"/>
</dbReference>
<feature type="region of interest" description="Disordered" evidence="1">
    <location>
        <begin position="496"/>
        <end position="576"/>
    </location>
</feature>
<dbReference type="InterPro" id="IPR005182">
    <property type="entry name" value="YdbS-like_PH"/>
</dbReference>
<keyword evidence="2" id="KW-1133">Transmembrane helix</keyword>
<feature type="domain" description="YdbS-like PH" evidence="3">
    <location>
        <begin position="267"/>
        <end position="324"/>
    </location>
</feature>
<feature type="transmembrane region" description="Helical" evidence="2">
    <location>
        <begin position="60"/>
        <end position="82"/>
    </location>
</feature>
<dbReference type="EMBL" id="UETB01000006">
    <property type="protein sequence ID" value="SSA42377.1"/>
    <property type="molecule type" value="Genomic_DNA"/>
</dbReference>
<evidence type="ECO:0000313" key="5">
    <source>
        <dbReference type="Proteomes" id="UP000250222"/>
    </source>
</evidence>
<dbReference type="PIRSF" id="PIRSF026631">
    <property type="entry name" value="UCP026631"/>
    <property type="match status" value="1"/>
</dbReference>
<evidence type="ECO:0000259" key="3">
    <source>
        <dbReference type="Pfam" id="PF03703"/>
    </source>
</evidence>
<evidence type="ECO:0000256" key="1">
    <source>
        <dbReference type="SAM" id="MobiDB-lite"/>
    </source>
</evidence>